<proteinExistence type="predicted"/>
<organism evidence="1 2">
    <name type="scientific">Catharanthus roseus</name>
    <name type="common">Madagascar periwinkle</name>
    <name type="synonym">Vinca rosea</name>
    <dbReference type="NCBI Taxonomy" id="4058"/>
    <lineage>
        <taxon>Eukaryota</taxon>
        <taxon>Viridiplantae</taxon>
        <taxon>Streptophyta</taxon>
        <taxon>Embryophyta</taxon>
        <taxon>Tracheophyta</taxon>
        <taxon>Spermatophyta</taxon>
        <taxon>Magnoliopsida</taxon>
        <taxon>eudicotyledons</taxon>
        <taxon>Gunneridae</taxon>
        <taxon>Pentapetalae</taxon>
        <taxon>asterids</taxon>
        <taxon>lamiids</taxon>
        <taxon>Gentianales</taxon>
        <taxon>Apocynaceae</taxon>
        <taxon>Rauvolfioideae</taxon>
        <taxon>Vinceae</taxon>
        <taxon>Catharanthinae</taxon>
        <taxon>Catharanthus</taxon>
    </lineage>
</organism>
<evidence type="ECO:0000313" key="1">
    <source>
        <dbReference type="EMBL" id="KAI5673074.1"/>
    </source>
</evidence>
<protein>
    <submittedName>
        <fullName evidence="1">Uncharacterized protein</fullName>
    </submittedName>
</protein>
<name>A0ACC0BKI2_CATRO</name>
<gene>
    <name evidence="1" type="ORF">M9H77_13438</name>
</gene>
<dbReference type="EMBL" id="CM044703">
    <property type="protein sequence ID" value="KAI5673074.1"/>
    <property type="molecule type" value="Genomic_DNA"/>
</dbReference>
<accession>A0ACC0BKI2</accession>
<keyword evidence="2" id="KW-1185">Reference proteome</keyword>
<sequence length="345" mass="37516">MAVDFLGMSKIEEQIALQEAASTGLKSMEHLIRLVSHEPQVDCRELTDSTVSKFKKAINVMNRTGHARFRRAPLQQQQQQQSQHVLPSSSSQPQFNVGLVPIPAPVSSSPALTFQSQSLTLDFTKPNFVVPNPNPAARLESKPKVCDLVPPKPKDHFRMSPPLSTSVNSSSFMSSITGEGSVSNGKPASSVLLSPPAVSAGKPPVYAKRCREHDIPVNISGKPSASGKCHCKKRKSRVKRIIRVPAISSKIADIPADEYSWRKYGQKPIKGSPYPRGYYKCSTVRGCPARKHVERATDDPKMLIVTYEGEHRHVQGAMQENNATPAPSAAVSAAAAGPMVMFEST</sequence>
<dbReference type="Proteomes" id="UP001060085">
    <property type="component" value="Linkage Group LG03"/>
</dbReference>
<comment type="caution">
    <text evidence="1">The sequence shown here is derived from an EMBL/GenBank/DDBJ whole genome shotgun (WGS) entry which is preliminary data.</text>
</comment>
<reference evidence="2" key="1">
    <citation type="journal article" date="2023" name="Nat. Plants">
        <title>Single-cell RNA sequencing provides a high-resolution roadmap for understanding the multicellular compartmentation of specialized metabolism.</title>
        <authorList>
            <person name="Sun S."/>
            <person name="Shen X."/>
            <person name="Li Y."/>
            <person name="Li Y."/>
            <person name="Wang S."/>
            <person name="Li R."/>
            <person name="Zhang H."/>
            <person name="Shen G."/>
            <person name="Guo B."/>
            <person name="Wei J."/>
            <person name="Xu J."/>
            <person name="St-Pierre B."/>
            <person name="Chen S."/>
            <person name="Sun C."/>
        </authorList>
    </citation>
    <scope>NUCLEOTIDE SEQUENCE [LARGE SCALE GENOMIC DNA]</scope>
</reference>
<evidence type="ECO:0000313" key="2">
    <source>
        <dbReference type="Proteomes" id="UP001060085"/>
    </source>
</evidence>